<feature type="binding site" evidence="6">
    <location>
        <position position="153"/>
    </location>
    <ligand>
        <name>FMN</name>
        <dbReference type="ChEBI" id="CHEBI:58210"/>
    </ligand>
</feature>
<feature type="binding site" evidence="6">
    <location>
        <position position="149"/>
    </location>
    <ligand>
        <name>FMN</name>
        <dbReference type="ChEBI" id="CHEBI:58210"/>
    </ligand>
</feature>
<dbReference type="AlphaFoldDB" id="L0EGU2"/>
<dbReference type="PANTHER" id="PTHR30011:SF16">
    <property type="entry name" value="C2H2 FINGER DOMAIN TRANSCRIPTION FACTOR (EUROFUNG)-RELATED"/>
    <property type="match status" value="1"/>
</dbReference>
<evidence type="ECO:0000256" key="1">
    <source>
        <dbReference type="ARBA" id="ARBA00022630"/>
    </source>
</evidence>
<dbReference type="eggNOG" id="COG2141">
    <property type="taxonomic scope" value="Bacteria"/>
</dbReference>
<protein>
    <submittedName>
        <fullName evidence="8">FMN-dependent oxidoreductase, nitrilotriacetate monooxygenase family</fullName>
    </submittedName>
</protein>
<proteinExistence type="inferred from homology"/>
<dbReference type="SUPFAM" id="SSF51679">
    <property type="entry name" value="Bacterial luciferase-like"/>
    <property type="match status" value="1"/>
</dbReference>
<dbReference type="PIRSF" id="PIRSF000337">
    <property type="entry name" value="NTA_MOA"/>
    <property type="match status" value="1"/>
</dbReference>
<feature type="binding site" evidence="6">
    <location>
        <position position="57"/>
    </location>
    <ligand>
        <name>FMN</name>
        <dbReference type="ChEBI" id="CHEBI:58210"/>
    </ligand>
</feature>
<feature type="binding site" evidence="6">
    <location>
        <position position="98"/>
    </location>
    <ligand>
        <name>FMN</name>
        <dbReference type="ChEBI" id="CHEBI:58210"/>
    </ligand>
</feature>
<dbReference type="InterPro" id="IPR051260">
    <property type="entry name" value="Diverse_substr_monoxygenases"/>
</dbReference>
<accession>L0EGU2</accession>
<dbReference type="InterPro" id="IPR016215">
    <property type="entry name" value="NTA_MOA"/>
</dbReference>
<dbReference type="KEGG" id="tco:Theco_3444"/>
<evidence type="ECO:0000313" key="8">
    <source>
        <dbReference type="EMBL" id="AGA59488.1"/>
    </source>
</evidence>
<comment type="similarity">
    <text evidence="5">Belongs to the NtaA/SnaA/DszA monooxygenase family.</text>
</comment>
<feature type="binding site" evidence="6">
    <location>
        <position position="223"/>
    </location>
    <ligand>
        <name>FMN</name>
        <dbReference type="ChEBI" id="CHEBI:58210"/>
    </ligand>
</feature>
<keyword evidence="9" id="KW-1185">Reference proteome</keyword>
<evidence type="ECO:0000256" key="6">
    <source>
        <dbReference type="PIRSR" id="PIRSR000337-1"/>
    </source>
</evidence>
<keyword evidence="4 8" id="KW-0503">Monooxygenase</keyword>
<sequence length="450" mass="51087">MSKRQLSLGAFFMLPGQHAGAWHDPSTKRENLWNPGYLAELARTAEKGKFDLIFVADGVSAGYTSRAFEYGARVTQFEPLTMFSYLAAVTEKIGFVATASTTYNEPFNLARQFASLDHLSKGRAGWNVVTSTGEEAARNFGKRDQDWPHHLRYERAHEFLDIVKKLWDSWEDDAILYDQEKGVFLDKRKVHRVNYEGRHLSVGGPLNIGRPPQGYPVIVQAGSSEAGRELAARTAEVVFTAWQTLEEAQAFYRDVKGRLAKYGRSPDELKIMPGVFPIIGRTEEEARAKKKYLEELVPLQVGVERLSFQLGVDLSRYDVDGPLPQLPPLEEINGNKSRFELIRNMAEREHLTIRQLIGRVITGRGHWEILGTPEQIADQLQEWFENGAADVFNVMPPVFPESLNEFVELVIPILQERGIFRKEYEGSTLREHLGLERPVNQFARQTVAQN</sequence>
<evidence type="ECO:0000256" key="3">
    <source>
        <dbReference type="ARBA" id="ARBA00023002"/>
    </source>
</evidence>
<evidence type="ECO:0000256" key="5">
    <source>
        <dbReference type="ARBA" id="ARBA00033748"/>
    </source>
</evidence>
<keyword evidence="3" id="KW-0560">Oxidoreductase</keyword>
<evidence type="ECO:0000256" key="2">
    <source>
        <dbReference type="ARBA" id="ARBA00022643"/>
    </source>
</evidence>
<dbReference type="Gene3D" id="3.20.20.30">
    <property type="entry name" value="Luciferase-like domain"/>
    <property type="match status" value="1"/>
</dbReference>
<dbReference type="HOGENOM" id="CLU_022256_1_2_9"/>
<name>L0EGU2_THECK</name>
<dbReference type="EMBL" id="CP003255">
    <property type="protein sequence ID" value="AGA59488.1"/>
    <property type="molecule type" value="Genomic_DNA"/>
</dbReference>
<evidence type="ECO:0000313" key="9">
    <source>
        <dbReference type="Proteomes" id="UP000010795"/>
    </source>
</evidence>
<evidence type="ECO:0000256" key="4">
    <source>
        <dbReference type="ARBA" id="ARBA00023033"/>
    </source>
</evidence>
<dbReference type="CDD" id="cd01095">
    <property type="entry name" value="Nitrilotriacetate_monoxgenase"/>
    <property type="match status" value="1"/>
</dbReference>
<feature type="domain" description="Luciferase-like" evidence="7">
    <location>
        <begin position="26"/>
        <end position="388"/>
    </location>
</feature>
<dbReference type="OrthoDB" id="3265338at2"/>
<dbReference type="Pfam" id="PF00296">
    <property type="entry name" value="Bac_luciferase"/>
    <property type="match status" value="1"/>
</dbReference>
<keyword evidence="2 6" id="KW-0288">FMN</keyword>
<reference evidence="9" key="1">
    <citation type="submission" date="2012-01" db="EMBL/GenBank/DDBJ databases">
        <title>Complete sequence of chromosome of Thermobacillus composti KWC4.</title>
        <authorList>
            <person name="Lucas S."/>
            <person name="Han J."/>
            <person name="Lapidus A."/>
            <person name="Cheng J.-F."/>
            <person name="Goodwin L."/>
            <person name="Pitluck S."/>
            <person name="Peters L."/>
            <person name="Ovchinnikova G."/>
            <person name="Teshima H."/>
            <person name="Detter J.C."/>
            <person name="Han C."/>
            <person name="Tapia R."/>
            <person name="Land M."/>
            <person name="Hauser L."/>
            <person name="Kyrpides N."/>
            <person name="Ivanova N."/>
            <person name="Pagani I."/>
            <person name="Anderson I."/>
            <person name="Woyke T."/>
        </authorList>
    </citation>
    <scope>NUCLEOTIDE SEQUENCE [LARGE SCALE GENOMIC DNA]</scope>
    <source>
        <strain evidence="9">DSM 18247 / JCM 13945 / KWC4</strain>
    </source>
</reference>
<organism evidence="8 9">
    <name type="scientific">Thermobacillus composti (strain DSM 18247 / JCM 13945 / KWC4)</name>
    <dbReference type="NCBI Taxonomy" id="717605"/>
    <lineage>
        <taxon>Bacteria</taxon>
        <taxon>Bacillati</taxon>
        <taxon>Bacillota</taxon>
        <taxon>Bacilli</taxon>
        <taxon>Bacillales</taxon>
        <taxon>Paenibacillaceae</taxon>
        <taxon>Thermobacillus</taxon>
    </lineage>
</organism>
<gene>
    <name evidence="8" type="ordered locus">Theco_3444</name>
</gene>
<evidence type="ECO:0000259" key="7">
    <source>
        <dbReference type="Pfam" id="PF00296"/>
    </source>
</evidence>
<dbReference type="NCBIfam" id="TIGR03860">
    <property type="entry name" value="FMN_nitrolo"/>
    <property type="match status" value="1"/>
</dbReference>
<keyword evidence="1 6" id="KW-0285">Flavoprotein</keyword>
<dbReference type="InterPro" id="IPR011251">
    <property type="entry name" value="Luciferase-like_dom"/>
</dbReference>
<dbReference type="PANTHER" id="PTHR30011">
    <property type="entry name" value="ALKANESULFONATE MONOOXYGENASE-RELATED"/>
    <property type="match status" value="1"/>
</dbReference>
<dbReference type="Proteomes" id="UP000010795">
    <property type="component" value="Chromosome"/>
</dbReference>
<dbReference type="InterPro" id="IPR036661">
    <property type="entry name" value="Luciferase-like_sf"/>
</dbReference>
<dbReference type="RefSeq" id="WP_015256215.1">
    <property type="nucleotide sequence ID" value="NC_019897.1"/>
</dbReference>
<dbReference type="GO" id="GO:0004497">
    <property type="term" value="F:monooxygenase activity"/>
    <property type="evidence" value="ECO:0007669"/>
    <property type="project" value="UniProtKB-KW"/>
</dbReference>
<dbReference type="GO" id="GO:0016705">
    <property type="term" value="F:oxidoreductase activity, acting on paired donors, with incorporation or reduction of molecular oxygen"/>
    <property type="evidence" value="ECO:0007669"/>
    <property type="project" value="InterPro"/>
</dbReference>
<feature type="binding site" evidence="6">
    <location>
        <position position="224"/>
    </location>
    <ligand>
        <name>FMN</name>
        <dbReference type="ChEBI" id="CHEBI:58210"/>
    </ligand>
</feature>
<dbReference type="STRING" id="717605.Theco_3444"/>